<keyword evidence="5" id="KW-0677">Repeat</keyword>
<dbReference type="PRINTS" id="PR00213">
    <property type="entry name" value="MYELINP0"/>
</dbReference>
<dbReference type="InterPro" id="IPR000920">
    <property type="entry name" value="Myelin_P0-rel"/>
</dbReference>
<keyword evidence="4 13" id="KW-0732">Signal</keyword>
<organism evidence="15 16">
    <name type="scientific">Otolemur garnettii</name>
    <name type="common">Small-eared galago</name>
    <name type="synonym">Garnett's greater bushbaby</name>
    <dbReference type="NCBI Taxonomy" id="30611"/>
    <lineage>
        <taxon>Eukaryota</taxon>
        <taxon>Metazoa</taxon>
        <taxon>Chordata</taxon>
        <taxon>Craniata</taxon>
        <taxon>Vertebrata</taxon>
        <taxon>Euteleostomi</taxon>
        <taxon>Mammalia</taxon>
        <taxon>Eutheria</taxon>
        <taxon>Euarchontoglires</taxon>
        <taxon>Primates</taxon>
        <taxon>Strepsirrhini</taxon>
        <taxon>Lorisiformes</taxon>
        <taxon>Galagidae</taxon>
        <taxon>Otolemur</taxon>
    </lineage>
</organism>
<evidence type="ECO:0000256" key="13">
    <source>
        <dbReference type="SAM" id="SignalP"/>
    </source>
</evidence>
<dbReference type="InterPro" id="IPR013106">
    <property type="entry name" value="Ig_V-set"/>
</dbReference>
<dbReference type="AlphaFoldDB" id="H0WU57"/>
<evidence type="ECO:0000256" key="8">
    <source>
        <dbReference type="ARBA" id="ARBA00023157"/>
    </source>
</evidence>
<evidence type="ECO:0000256" key="7">
    <source>
        <dbReference type="ARBA" id="ARBA00023136"/>
    </source>
</evidence>
<evidence type="ECO:0000313" key="16">
    <source>
        <dbReference type="Proteomes" id="UP000005225"/>
    </source>
</evidence>
<dbReference type="InterPro" id="IPR036179">
    <property type="entry name" value="Ig-like_dom_sf"/>
</dbReference>
<evidence type="ECO:0000256" key="3">
    <source>
        <dbReference type="ARBA" id="ARBA00022692"/>
    </source>
</evidence>
<evidence type="ECO:0000256" key="4">
    <source>
        <dbReference type="ARBA" id="ARBA00022729"/>
    </source>
</evidence>
<dbReference type="Pfam" id="PF13927">
    <property type="entry name" value="Ig_3"/>
    <property type="match status" value="1"/>
</dbReference>
<protein>
    <recommendedName>
        <fullName evidence="2">V-set and immunoglobulin domain-containing protein 1</fullName>
    </recommendedName>
</protein>
<evidence type="ECO:0000256" key="6">
    <source>
        <dbReference type="ARBA" id="ARBA00022989"/>
    </source>
</evidence>
<gene>
    <name evidence="15" type="primary">VSIG1</name>
</gene>
<dbReference type="SUPFAM" id="SSF48726">
    <property type="entry name" value="Immunoglobulin"/>
    <property type="match status" value="2"/>
</dbReference>
<dbReference type="eggNOG" id="ENOG502QU0R">
    <property type="taxonomic scope" value="Eukaryota"/>
</dbReference>
<dbReference type="SMART" id="SM00406">
    <property type="entry name" value="IGv"/>
    <property type="match status" value="1"/>
</dbReference>
<reference evidence="16" key="1">
    <citation type="submission" date="2011-03" db="EMBL/GenBank/DDBJ databases">
        <title>Version 3 of the genome sequence of Otolemur garnettii (Bushbaby).</title>
        <authorList>
            <consortium name="The Broad Institute Genome Sequencing Platform"/>
            <person name="Di Palma F."/>
            <person name="Johnson J."/>
            <person name="Lander E.S."/>
            <person name="Lindblad-Toh K."/>
            <person name="Jaffe D.B."/>
            <person name="Gnerre S."/>
            <person name="MacCallum I."/>
            <person name="Przybylski D."/>
            <person name="Ribeiro F.J."/>
            <person name="Burton J.N."/>
            <person name="Walker B.J."/>
            <person name="Sharpe T."/>
            <person name="Hall G."/>
        </authorList>
    </citation>
    <scope>NUCLEOTIDE SEQUENCE [LARGE SCALE GENOMIC DNA]</scope>
</reference>
<comment type="subcellular location">
    <subcellularLocation>
        <location evidence="1">Membrane</location>
        <topology evidence="1">Single-pass type I membrane protein</topology>
    </subcellularLocation>
</comment>
<evidence type="ECO:0000256" key="10">
    <source>
        <dbReference type="ARBA" id="ARBA00023319"/>
    </source>
</evidence>
<keyword evidence="10" id="KW-0393">Immunoglobulin domain</keyword>
<keyword evidence="8" id="KW-1015">Disulfide bond</keyword>
<evidence type="ECO:0000256" key="12">
    <source>
        <dbReference type="SAM" id="Phobius"/>
    </source>
</evidence>
<keyword evidence="7 12" id="KW-0472">Membrane</keyword>
<accession>H0WU57</accession>
<evidence type="ECO:0000256" key="9">
    <source>
        <dbReference type="ARBA" id="ARBA00023180"/>
    </source>
</evidence>
<dbReference type="InterPro" id="IPR007110">
    <property type="entry name" value="Ig-like_dom"/>
</dbReference>
<reference evidence="15" key="3">
    <citation type="submission" date="2025-09" db="UniProtKB">
        <authorList>
            <consortium name="Ensembl"/>
        </authorList>
    </citation>
    <scope>IDENTIFICATION</scope>
</reference>
<feature type="region of interest" description="Disordered" evidence="11">
    <location>
        <begin position="271"/>
        <end position="295"/>
    </location>
</feature>
<dbReference type="FunCoup" id="H0WU57">
    <property type="interactions" value="74"/>
</dbReference>
<reference evidence="15" key="2">
    <citation type="submission" date="2025-08" db="UniProtKB">
        <authorList>
            <consortium name="Ensembl"/>
        </authorList>
    </citation>
    <scope>IDENTIFICATION</scope>
</reference>
<dbReference type="InterPro" id="IPR003599">
    <property type="entry name" value="Ig_sub"/>
</dbReference>
<feature type="domain" description="Ig-like" evidence="14">
    <location>
        <begin position="148"/>
        <end position="234"/>
    </location>
</feature>
<keyword evidence="9" id="KW-0325">Glycoprotein</keyword>
<keyword evidence="3 12" id="KW-0812">Transmembrane</keyword>
<dbReference type="Proteomes" id="UP000005225">
    <property type="component" value="Unassembled WGS sequence"/>
</dbReference>
<dbReference type="HOGENOM" id="CLU_040549_4_0_1"/>
<dbReference type="GeneTree" id="ENSGT00940000160507"/>
<dbReference type="InParanoid" id="H0WU57"/>
<evidence type="ECO:0000256" key="11">
    <source>
        <dbReference type="SAM" id="MobiDB-lite"/>
    </source>
</evidence>
<evidence type="ECO:0000259" key="14">
    <source>
        <dbReference type="PROSITE" id="PS50835"/>
    </source>
</evidence>
<dbReference type="Pfam" id="PF07686">
    <property type="entry name" value="V-set"/>
    <property type="match status" value="1"/>
</dbReference>
<dbReference type="GO" id="GO:0016323">
    <property type="term" value="C:basolateral plasma membrane"/>
    <property type="evidence" value="ECO:0007669"/>
    <property type="project" value="TreeGrafter"/>
</dbReference>
<dbReference type="InterPro" id="IPR029861">
    <property type="entry name" value="VSIG1"/>
</dbReference>
<dbReference type="Ensembl" id="ENSOGAT00000006418.2">
    <property type="protein sequence ID" value="ENSOGAP00000005734.2"/>
    <property type="gene ID" value="ENSOGAG00000006414.2"/>
</dbReference>
<feature type="transmembrane region" description="Helical" evidence="12">
    <location>
        <begin position="240"/>
        <end position="264"/>
    </location>
</feature>
<dbReference type="STRING" id="30611.ENSOGAP00000005734"/>
<keyword evidence="16" id="KW-1185">Reference proteome</keyword>
<dbReference type="OMA" id="LGNSTCE"/>
<feature type="chain" id="PRO_5046882570" description="V-set and immunoglobulin domain-containing protein 1" evidence="13">
    <location>
        <begin position="25"/>
        <end position="362"/>
    </location>
</feature>
<dbReference type="PANTHER" id="PTHR44974">
    <property type="entry name" value="V-SET AND IMMUNOGLOBULIN DOMAIN-CONTAINING PROTEIN 1"/>
    <property type="match status" value="1"/>
</dbReference>
<dbReference type="GO" id="GO:0030277">
    <property type="term" value="P:maintenance of gastrointestinal epithelium"/>
    <property type="evidence" value="ECO:0007669"/>
    <property type="project" value="InterPro"/>
</dbReference>
<dbReference type="PROSITE" id="PS50835">
    <property type="entry name" value="IG_LIKE"/>
    <property type="match status" value="2"/>
</dbReference>
<feature type="signal peptide" evidence="13">
    <location>
        <begin position="1"/>
        <end position="24"/>
    </location>
</feature>
<feature type="domain" description="Ig-like" evidence="14">
    <location>
        <begin position="44"/>
        <end position="141"/>
    </location>
</feature>
<evidence type="ECO:0000313" key="15">
    <source>
        <dbReference type="Ensembl" id="ENSOGAP00000005734.2"/>
    </source>
</evidence>
<dbReference type="EMBL" id="AAQR03155133">
    <property type="status" value="NOT_ANNOTATED_CDS"/>
    <property type="molecule type" value="Genomic_DNA"/>
</dbReference>
<keyword evidence="6 12" id="KW-1133">Transmembrane helix</keyword>
<dbReference type="SMART" id="SM00409">
    <property type="entry name" value="IG"/>
    <property type="match status" value="2"/>
</dbReference>
<evidence type="ECO:0000256" key="5">
    <source>
        <dbReference type="ARBA" id="ARBA00022737"/>
    </source>
</evidence>
<evidence type="ECO:0000256" key="2">
    <source>
        <dbReference type="ARBA" id="ARBA00017514"/>
    </source>
</evidence>
<dbReference type="GO" id="GO:0003382">
    <property type="term" value="P:epithelial cell morphogenesis"/>
    <property type="evidence" value="ECO:0007669"/>
    <property type="project" value="InterPro"/>
</dbReference>
<dbReference type="SMART" id="SM00408">
    <property type="entry name" value="IGc2"/>
    <property type="match status" value="2"/>
</dbReference>
<dbReference type="InterPro" id="IPR003598">
    <property type="entry name" value="Ig_sub2"/>
</dbReference>
<dbReference type="PANTHER" id="PTHR44974:SF1">
    <property type="entry name" value="V-SET AND IMMUNOGLOBULIN DOMAIN-CONTAINING PROTEIN 1"/>
    <property type="match status" value="1"/>
</dbReference>
<evidence type="ECO:0000256" key="1">
    <source>
        <dbReference type="ARBA" id="ARBA00004479"/>
    </source>
</evidence>
<proteinExistence type="predicted"/>
<dbReference type="Gene3D" id="2.60.40.10">
    <property type="entry name" value="Immunoglobulins"/>
    <property type="match status" value="2"/>
</dbReference>
<name>H0WU57_OTOGA</name>
<sequence>MLSFPVWSILPFPLPLGFLKIIFSGQVNVVQVTIPDTFVNATVGSDVTLICLYTTSATSLDKLSIQWSVTHQKELEPISVYYFESGQGTGIGDFKDRVIASHNPGNASITISHVQPADSGVYICDVNNPPDFEGKNQGTLNVNVLVKPSKPLCSIQGRPELGHAIALSCLSAHGMPTPVYYWYKIQRNNIIPMKSTDPTTGTLVIGNVTNFEQGYYQCTAINSLGNSSCEIDLTTSHQEIAIIIGAVVGTVGGAAIIFCIVCLARKKTKANERKRTSKATTELEPMTTKNQGTEGEAMPRENIIQLEAAALPPTTVTILGPDQHAHIAEMASGLEPFTITELDLDLDLEPDLDLEMESEPDP</sequence>
<dbReference type="InterPro" id="IPR013783">
    <property type="entry name" value="Ig-like_fold"/>
</dbReference>